<reference evidence="3 4" key="1">
    <citation type="submission" date="2016-07" db="EMBL/GenBank/DDBJ databases">
        <title>Pervasive Adenine N6-methylation of Active Genes in Fungi.</title>
        <authorList>
            <consortium name="DOE Joint Genome Institute"/>
            <person name="Mondo S.J."/>
            <person name="Dannebaum R.O."/>
            <person name="Kuo R.C."/>
            <person name="Labutti K."/>
            <person name="Haridas S."/>
            <person name="Kuo A."/>
            <person name="Salamov A."/>
            <person name="Ahrendt S.R."/>
            <person name="Lipzen A."/>
            <person name="Sullivan W."/>
            <person name="Andreopoulos W.B."/>
            <person name="Clum A."/>
            <person name="Lindquist E."/>
            <person name="Daum C."/>
            <person name="Ramamoorthy G.K."/>
            <person name="Gryganskyi A."/>
            <person name="Culley D."/>
            <person name="Magnuson J.K."/>
            <person name="James T.Y."/>
            <person name="O'Malley M.A."/>
            <person name="Stajich J.E."/>
            <person name="Spatafora J.W."/>
            <person name="Visel A."/>
            <person name="Grigoriev I.V."/>
        </authorList>
    </citation>
    <scope>NUCLEOTIDE SEQUENCE [LARGE SCALE GENOMIC DNA]</scope>
    <source>
        <strain evidence="3 4">NRRL 3116</strain>
    </source>
</reference>
<sequence length="436" mass="47728">MANQSDHSLPKDTLSAIHYLLDLLHPSKVKQQKVFPRVCLIHQIYSIIDDHTTVDRTLAQLIKDGTIRKFYLGGTGSDEFAIMLTSDYVTQIEQAKEQYLKDLQETITISSTTSSAATTSSHNNNNNNNNKRKIQPQDRDQEQGQEEIASQKRTTLRKPITRSTISSTNGGASEPLTSRASPIRTSVNEATTTGKRHDFKADETIFDRFKDLVTSGRYFEISIQHSNMQSVIGATDEDITTLIRYSLLNRSLSVPANPHLVNLNQPIGRGGGGGGDSTKTNTTGGGHTALNQLIHATNQEQAKAIKSETTATTAAAITSSVSTASAPSQTTTISAVLGRHERVTDDVSYRFAIRQGGLFVTHLLKGRLEMLRMIRRQTFGDMLTSALVSKPLRGSFLPHKFHIHDIIGSGRVQSDMTTSGQLLKLTLKGEASAKAK</sequence>
<dbReference type="Proteomes" id="UP000193648">
    <property type="component" value="Unassembled WGS sequence"/>
</dbReference>
<feature type="region of interest" description="Disordered" evidence="2">
    <location>
        <begin position="112"/>
        <end position="194"/>
    </location>
</feature>
<dbReference type="InParanoid" id="A0A1Y2GFG7"/>
<feature type="compositionally biased region" description="Polar residues" evidence="2">
    <location>
        <begin position="161"/>
        <end position="193"/>
    </location>
</feature>
<proteinExistence type="inferred from homology"/>
<dbReference type="RefSeq" id="XP_021878832.1">
    <property type="nucleotide sequence ID" value="XM_022025073.1"/>
</dbReference>
<dbReference type="EMBL" id="MCFF01000034">
    <property type="protein sequence ID" value="ORZ09379.1"/>
    <property type="molecule type" value="Genomic_DNA"/>
</dbReference>
<dbReference type="PANTHER" id="PTHR15243:SF0">
    <property type="entry name" value="SERINE_THREONINE-PROTEIN KINASE 19"/>
    <property type="match status" value="1"/>
</dbReference>
<dbReference type="OrthoDB" id="10261701at2759"/>
<gene>
    <name evidence="3" type="ORF">BCR41DRAFT_358625</name>
</gene>
<accession>A0A1Y2GFG7</accession>
<evidence type="ECO:0000313" key="3">
    <source>
        <dbReference type="EMBL" id="ORZ09379.1"/>
    </source>
</evidence>
<dbReference type="AlphaFoldDB" id="A0A1Y2GFG7"/>
<dbReference type="Pfam" id="PF10494">
    <property type="entry name" value="Stk19"/>
    <property type="match status" value="1"/>
</dbReference>
<dbReference type="InterPro" id="IPR018865">
    <property type="entry name" value="STK19-like"/>
</dbReference>
<evidence type="ECO:0000313" key="4">
    <source>
        <dbReference type="Proteomes" id="UP000193648"/>
    </source>
</evidence>
<evidence type="ECO:0008006" key="5">
    <source>
        <dbReference type="Google" id="ProtNLM"/>
    </source>
</evidence>
<organism evidence="3 4">
    <name type="scientific">Lobosporangium transversale</name>
    <dbReference type="NCBI Taxonomy" id="64571"/>
    <lineage>
        <taxon>Eukaryota</taxon>
        <taxon>Fungi</taxon>
        <taxon>Fungi incertae sedis</taxon>
        <taxon>Mucoromycota</taxon>
        <taxon>Mortierellomycotina</taxon>
        <taxon>Mortierellomycetes</taxon>
        <taxon>Mortierellales</taxon>
        <taxon>Mortierellaceae</taxon>
        <taxon>Lobosporangium</taxon>
    </lineage>
</organism>
<name>A0A1Y2GFG7_9FUNG</name>
<comment type="caution">
    <text evidence="3">The sequence shown here is derived from an EMBL/GenBank/DDBJ whole genome shotgun (WGS) entry which is preliminary data.</text>
</comment>
<dbReference type="PANTHER" id="PTHR15243">
    <property type="entry name" value="SERINE/THREONINE-PROTEIN KINASE 19"/>
    <property type="match status" value="1"/>
</dbReference>
<dbReference type="GeneID" id="33566917"/>
<comment type="similarity">
    <text evidence="1">Belongs to the STK19 family.</text>
</comment>
<protein>
    <recommendedName>
        <fullName evidence="5">Serine-threonine protein kinase 19-domain-containing protein</fullName>
    </recommendedName>
</protein>
<keyword evidence="4" id="KW-1185">Reference proteome</keyword>
<evidence type="ECO:0000256" key="1">
    <source>
        <dbReference type="ARBA" id="ARBA00093458"/>
    </source>
</evidence>
<evidence type="ECO:0000256" key="2">
    <source>
        <dbReference type="SAM" id="MobiDB-lite"/>
    </source>
</evidence>
<dbReference type="STRING" id="64571.A0A1Y2GFG7"/>
<feature type="compositionally biased region" description="Low complexity" evidence="2">
    <location>
        <begin position="112"/>
        <end position="129"/>
    </location>
</feature>